<evidence type="ECO:0000256" key="1">
    <source>
        <dbReference type="ARBA" id="ARBA00004202"/>
    </source>
</evidence>
<comment type="similarity">
    <text evidence="2">Belongs to the CDP-glycerol glycerophosphotransferase family.</text>
</comment>
<sequence>MVVVKAIYIWLVRFVSILHYFSSSKTKRVIYLMSFGNNLHFIAKLADELPDRERLLVLYRPSAEVEATELAALGIQVMPFQDNLHFVLEGIPKLMQAKLIFCDNYYAFLGGMVHPRHAKIVQLWHANGAIKRFGWGDPKTVQRSKTDQRRFQRVYNQFDDYVVASQAMGKVFEESYRVPASRMQLLGYPRSDRFFSENWRQTAVRRVQRVAPDLLQHRVILYAPTYRENMHFELSKDLKEALMADPDAIVVVKLHPVLRKYEQQFSQASHHQIRFYPNLSTTDILAVSETLITDYSSIAFDFSLLHSAHSLLFYMSDLESYAKNPGIQPHFLKWLPAQPLKTPTELRQAIIADQATDYSAFNRHWNTYNDGQATQRVVKYYCGYLGK</sequence>
<accession>A0A0R2BLF1</accession>
<evidence type="ECO:0000313" key="8">
    <source>
        <dbReference type="Proteomes" id="UP000051845"/>
    </source>
</evidence>
<dbReference type="Proteomes" id="UP000051845">
    <property type="component" value="Unassembled WGS sequence"/>
</dbReference>
<dbReference type="PANTHER" id="PTHR37316:SF1">
    <property type="entry name" value="TEICHOIC ACID GLYCEROL-PHOSPHATE PRIMASE"/>
    <property type="match status" value="1"/>
</dbReference>
<dbReference type="STRING" id="33960.TY91_04200"/>
<keyword evidence="4 7" id="KW-0808">Transferase</keyword>
<evidence type="ECO:0000256" key="4">
    <source>
        <dbReference type="ARBA" id="ARBA00022679"/>
    </source>
</evidence>
<dbReference type="GO" id="GO:0005886">
    <property type="term" value="C:plasma membrane"/>
    <property type="evidence" value="ECO:0007669"/>
    <property type="project" value="UniProtKB-SubCell"/>
</dbReference>
<reference evidence="7 8" key="1">
    <citation type="journal article" date="2015" name="Genome Announc.">
        <title>Expanding the biotechnology potential of lactobacilli through comparative genomics of 213 strains and associated genera.</title>
        <authorList>
            <person name="Sun Z."/>
            <person name="Harris H.M."/>
            <person name="McCann A."/>
            <person name="Guo C."/>
            <person name="Argimon S."/>
            <person name="Zhang W."/>
            <person name="Yang X."/>
            <person name="Jeffery I.B."/>
            <person name="Cooney J.C."/>
            <person name="Kagawa T.F."/>
            <person name="Liu W."/>
            <person name="Song Y."/>
            <person name="Salvetti E."/>
            <person name="Wrobel A."/>
            <person name="Rasinkangas P."/>
            <person name="Parkhill J."/>
            <person name="Rea M.C."/>
            <person name="O'Sullivan O."/>
            <person name="Ritari J."/>
            <person name="Douillard F.P."/>
            <person name="Paul Ross R."/>
            <person name="Yang R."/>
            <person name="Briner A.E."/>
            <person name="Felis G.E."/>
            <person name="de Vos W.M."/>
            <person name="Barrangou R."/>
            <person name="Klaenhammer T.R."/>
            <person name="Caufield P.W."/>
            <person name="Cui Y."/>
            <person name="Zhang H."/>
            <person name="O'Toole P.W."/>
        </authorList>
    </citation>
    <scope>NUCLEOTIDE SEQUENCE [LARGE SCALE GENOMIC DNA]</scope>
    <source>
        <strain evidence="7 8">DSM 20515</strain>
    </source>
</reference>
<comment type="subcellular location">
    <subcellularLocation>
        <location evidence="1">Cell membrane</location>
        <topology evidence="1">Peripheral membrane protein</topology>
    </subcellularLocation>
</comment>
<evidence type="ECO:0000256" key="6">
    <source>
        <dbReference type="ARBA" id="ARBA00023136"/>
    </source>
</evidence>
<keyword evidence="6" id="KW-0472">Membrane</keyword>
<dbReference type="PATRIC" id="fig|1423733.4.peg.1355"/>
<evidence type="ECO:0000256" key="2">
    <source>
        <dbReference type="ARBA" id="ARBA00010488"/>
    </source>
</evidence>
<dbReference type="PANTHER" id="PTHR37316">
    <property type="entry name" value="TEICHOIC ACID GLYCEROL-PHOSPHATE PRIMASE"/>
    <property type="match status" value="1"/>
</dbReference>
<comment type="caution">
    <text evidence="7">The sequence shown here is derived from an EMBL/GenBank/DDBJ whole genome shotgun (WGS) entry which is preliminary data.</text>
</comment>
<keyword evidence="3" id="KW-1003">Cell membrane</keyword>
<dbReference type="InterPro" id="IPR043148">
    <property type="entry name" value="TagF_C"/>
</dbReference>
<dbReference type="GO" id="GO:0019350">
    <property type="term" value="P:teichoic acid biosynthetic process"/>
    <property type="evidence" value="ECO:0007669"/>
    <property type="project" value="UniProtKB-KW"/>
</dbReference>
<gene>
    <name evidence="7" type="ORF">FC82_GL001286</name>
</gene>
<dbReference type="Pfam" id="PF04464">
    <property type="entry name" value="Glyphos_transf"/>
    <property type="match status" value="1"/>
</dbReference>
<evidence type="ECO:0000256" key="3">
    <source>
        <dbReference type="ARBA" id="ARBA00022475"/>
    </source>
</evidence>
<dbReference type="SUPFAM" id="SSF53756">
    <property type="entry name" value="UDP-Glycosyltransferase/glycogen phosphorylase"/>
    <property type="match status" value="1"/>
</dbReference>
<dbReference type="Gene3D" id="3.40.50.11820">
    <property type="match status" value="1"/>
</dbReference>
<dbReference type="Gene3D" id="3.40.50.12580">
    <property type="match status" value="1"/>
</dbReference>
<proteinExistence type="inferred from homology"/>
<protein>
    <submittedName>
        <fullName evidence="7">CDP-glycerol poly(Glycerophosphate) glycerophosphotransferase</fullName>
    </submittedName>
</protein>
<dbReference type="EMBL" id="AYYR01000023">
    <property type="protein sequence ID" value="KRM76598.1"/>
    <property type="molecule type" value="Genomic_DNA"/>
</dbReference>
<evidence type="ECO:0000313" key="7">
    <source>
        <dbReference type="EMBL" id="KRM76598.1"/>
    </source>
</evidence>
<organism evidence="7 8">
    <name type="scientific">Secundilactobacillus collinoides DSM 20515 = JCM 1123</name>
    <dbReference type="NCBI Taxonomy" id="1423733"/>
    <lineage>
        <taxon>Bacteria</taxon>
        <taxon>Bacillati</taxon>
        <taxon>Bacillota</taxon>
        <taxon>Bacilli</taxon>
        <taxon>Lactobacillales</taxon>
        <taxon>Lactobacillaceae</taxon>
        <taxon>Secundilactobacillus</taxon>
    </lineage>
</organism>
<dbReference type="InterPro" id="IPR007554">
    <property type="entry name" value="Glycerophosphate_synth"/>
</dbReference>
<evidence type="ECO:0000256" key="5">
    <source>
        <dbReference type="ARBA" id="ARBA00022944"/>
    </source>
</evidence>
<dbReference type="GO" id="GO:0047355">
    <property type="term" value="F:CDP-glycerol glycerophosphotransferase activity"/>
    <property type="evidence" value="ECO:0007669"/>
    <property type="project" value="InterPro"/>
</dbReference>
<name>A0A0R2BLF1_SECCO</name>
<dbReference type="InterPro" id="IPR043149">
    <property type="entry name" value="TagF_N"/>
</dbReference>
<keyword evidence="5" id="KW-0777">Teichoic acid biosynthesis</keyword>
<dbReference type="AlphaFoldDB" id="A0A0R2BLF1"/>
<dbReference type="InterPro" id="IPR051612">
    <property type="entry name" value="Teichoic_Acid_Biosynth"/>
</dbReference>